<keyword evidence="7" id="KW-0436">Ligase</keyword>
<feature type="transmembrane region" description="Helical" evidence="5">
    <location>
        <begin position="330"/>
        <end position="350"/>
    </location>
</feature>
<evidence type="ECO:0000256" key="3">
    <source>
        <dbReference type="ARBA" id="ARBA00022989"/>
    </source>
</evidence>
<evidence type="ECO:0000259" key="6">
    <source>
        <dbReference type="Pfam" id="PF04932"/>
    </source>
</evidence>
<evidence type="ECO:0000256" key="1">
    <source>
        <dbReference type="ARBA" id="ARBA00004141"/>
    </source>
</evidence>
<dbReference type="PANTHER" id="PTHR37422:SF17">
    <property type="entry name" value="O-ANTIGEN LIGASE"/>
    <property type="match status" value="1"/>
</dbReference>
<dbReference type="InterPro" id="IPR007016">
    <property type="entry name" value="O-antigen_ligase-rel_domated"/>
</dbReference>
<feature type="transmembrane region" description="Helical" evidence="5">
    <location>
        <begin position="215"/>
        <end position="234"/>
    </location>
</feature>
<feature type="transmembrane region" description="Helical" evidence="5">
    <location>
        <begin position="193"/>
        <end position="209"/>
    </location>
</feature>
<dbReference type="GO" id="GO:0016874">
    <property type="term" value="F:ligase activity"/>
    <property type="evidence" value="ECO:0007669"/>
    <property type="project" value="UniProtKB-KW"/>
</dbReference>
<evidence type="ECO:0000256" key="4">
    <source>
        <dbReference type="ARBA" id="ARBA00023136"/>
    </source>
</evidence>
<proteinExistence type="predicted"/>
<feature type="transmembrane region" description="Helical" evidence="5">
    <location>
        <begin position="166"/>
        <end position="186"/>
    </location>
</feature>
<dbReference type="Proteomes" id="UP001519924">
    <property type="component" value="Unassembled WGS sequence"/>
</dbReference>
<dbReference type="InterPro" id="IPR051533">
    <property type="entry name" value="WaaL-like"/>
</dbReference>
<protein>
    <submittedName>
        <fullName evidence="7">O-antigen ligase family protein</fullName>
    </submittedName>
</protein>
<gene>
    <name evidence="7" type="ORF">K1J50_17570</name>
</gene>
<feature type="transmembrane region" description="Helical" evidence="5">
    <location>
        <begin position="42"/>
        <end position="63"/>
    </location>
</feature>
<evidence type="ECO:0000256" key="2">
    <source>
        <dbReference type="ARBA" id="ARBA00022692"/>
    </source>
</evidence>
<keyword evidence="4 5" id="KW-0472">Membrane</keyword>
<evidence type="ECO:0000313" key="7">
    <source>
        <dbReference type="EMBL" id="MBW8271289.1"/>
    </source>
</evidence>
<comment type="caution">
    <text evidence="7">The sequence shown here is derived from an EMBL/GenBank/DDBJ whole genome shotgun (WGS) entry which is preliminary data.</text>
</comment>
<dbReference type="Pfam" id="PF04932">
    <property type="entry name" value="Wzy_C"/>
    <property type="match status" value="1"/>
</dbReference>
<feature type="transmembrane region" description="Helical" evidence="5">
    <location>
        <begin position="241"/>
        <end position="268"/>
    </location>
</feature>
<dbReference type="RefSeq" id="WP_220119062.1">
    <property type="nucleotide sequence ID" value="NZ_JAHZUY010000084.1"/>
</dbReference>
<name>A0ABS7F6V9_9PROT</name>
<feature type="transmembrane region" description="Helical" evidence="5">
    <location>
        <begin position="75"/>
        <end position="92"/>
    </location>
</feature>
<organism evidence="7 8">
    <name type="scientific">Caldovatus aquaticus</name>
    <dbReference type="NCBI Taxonomy" id="2865671"/>
    <lineage>
        <taxon>Bacteria</taxon>
        <taxon>Pseudomonadati</taxon>
        <taxon>Pseudomonadota</taxon>
        <taxon>Alphaproteobacteria</taxon>
        <taxon>Acetobacterales</taxon>
        <taxon>Roseomonadaceae</taxon>
        <taxon>Caldovatus</taxon>
    </lineage>
</organism>
<keyword evidence="8" id="KW-1185">Reference proteome</keyword>
<keyword evidence="2 5" id="KW-0812">Transmembrane</keyword>
<feature type="transmembrane region" description="Helical" evidence="5">
    <location>
        <begin position="98"/>
        <end position="116"/>
    </location>
</feature>
<evidence type="ECO:0000313" key="8">
    <source>
        <dbReference type="Proteomes" id="UP001519924"/>
    </source>
</evidence>
<dbReference type="PANTHER" id="PTHR37422">
    <property type="entry name" value="TEICHURONIC ACID BIOSYNTHESIS PROTEIN TUAE"/>
    <property type="match status" value="1"/>
</dbReference>
<feature type="transmembrane region" description="Helical" evidence="5">
    <location>
        <begin position="128"/>
        <end position="146"/>
    </location>
</feature>
<accession>A0ABS7F6V9</accession>
<dbReference type="EMBL" id="JAHZUY010000084">
    <property type="protein sequence ID" value="MBW8271289.1"/>
    <property type="molecule type" value="Genomic_DNA"/>
</dbReference>
<reference evidence="7 8" key="1">
    <citation type="submission" date="2021-08" db="EMBL/GenBank/DDBJ databases">
        <title>Caldovatus sediminis gen. nov., sp. nov., a moderately thermophilic bacterium isolated from a hot spring.</title>
        <authorList>
            <person name="Hu C.-J."/>
            <person name="Li W.-J."/>
            <person name="Xian W.-D."/>
        </authorList>
    </citation>
    <scope>NUCLEOTIDE SEQUENCE [LARGE SCALE GENOMIC DNA]</scope>
    <source>
        <strain evidence="7 8">SYSU G05006</strain>
    </source>
</reference>
<feature type="domain" description="O-antigen ligase-related" evidence="6">
    <location>
        <begin position="199"/>
        <end position="342"/>
    </location>
</feature>
<sequence>MRRGFWWGAEAAFCLFALSVVLGAYTTIPLRLQGVSLQGGVSSPYSTAAMAVLLAGLLLLVAVRRHEFLFVARHGGPVNLLLLLALASALWSDVPEVSLRRWLTLMAAVAFAYYLAATHPIARVLRRVAAAIGLSLLASAALALAFPEAGVMREPTLAGAWAGVYGHKSTLGGVTVIGTLCFGWLWRNDPRRRPLHALGVLLCAAMAVLSQSRTAQLTILLVVSFSLFLPLLRLPGLARIWAVYGVVFTGTGFGALLAVFFGDIMAWLGKDPSLSGRVPAWSSLLDMAAERPLGGHGYNAFFVLGNDEIQNVWRHSGWDMWEAHNAFLDITLQLGLPGLLLVSWIILELIRRSAGEWAEGALPWASFALVFALTHTATSLVESNLFRTGDIVTLLLALLLVALRLRRAAQAAAAQAAAPRPGRRLHPAYALYR</sequence>
<keyword evidence="3 5" id="KW-1133">Transmembrane helix</keyword>
<evidence type="ECO:0000256" key="5">
    <source>
        <dbReference type="SAM" id="Phobius"/>
    </source>
</evidence>
<feature type="transmembrane region" description="Helical" evidence="5">
    <location>
        <begin position="386"/>
        <end position="405"/>
    </location>
</feature>
<comment type="subcellular location">
    <subcellularLocation>
        <location evidence="1">Membrane</location>
        <topology evidence="1">Multi-pass membrane protein</topology>
    </subcellularLocation>
</comment>
<feature type="transmembrane region" description="Helical" evidence="5">
    <location>
        <begin position="362"/>
        <end position="380"/>
    </location>
</feature>